<dbReference type="InterPro" id="IPR050834">
    <property type="entry name" value="Glycosyltransf_2"/>
</dbReference>
<dbReference type="Pfam" id="PF00535">
    <property type="entry name" value="Glycos_transf_2"/>
    <property type="match status" value="1"/>
</dbReference>
<feature type="domain" description="Glycosyltransferase 2-like" evidence="2">
    <location>
        <begin position="41"/>
        <end position="204"/>
    </location>
</feature>
<dbReference type="GO" id="GO:0016740">
    <property type="term" value="F:transferase activity"/>
    <property type="evidence" value="ECO:0007669"/>
    <property type="project" value="UniProtKB-KW"/>
</dbReference>
<keyword evidence="3" id="KW-0808">Transferase</keyword>
<dbReference type="PANTHER" id="PTHR43685:SF2">
    <property type="entry name" value="GLYCOSYLTRANSFERASE 2-LIKE DOMAIN-CONTAINING PROTEIN"/>
    <property type="match status" value="1"/>
</dbReference>
<evidence type="ECO:0000313" key="3">
    <source>
        <dbReference type="EMBL" id="SMO53903.1"/>
    </source>
</evidence>
<name>A0A521C3C3_9EURY</name>
<dbReference type="SUPFAM" id="SSF53448">
    <property type="entry name" value="Nucleotide-diphospho-sugar transferases"/>
    <property type="match status" value="1"/>
</dbReference>
<protein>
    <submittedName>
        <fullName evidence="3">Glycosyl transferase family 2</fullName>
    </submittedName>
</protein>
<organism evidence="3 4">
    <name type="scientific">Halorubrum cibi</name>
    <dbReference type="NCBI Taxonomy" id="413815"/>
    <lineage>
        <taxon>Archaea</taxon>
        <taxon>Methanobacteriati</taxon>
        <taxon>Methanobacteriota</taxon>
        <taxon>Stenosarchaea group</taxon>
        <taxon>Halobacteria</taxon>
        <taxon>Halobacteriales</taxon>
        <taxon>Haloferacaceae</taxon>
        <taxon>Halorubrum</taxon>
    </lineage>
</organism>
<keyword evidence="4" id="KW-1185">Reference proteome</keyword>
<dbReference type="EMBL" id="FXTD01000003">
    <property type="protein sequence ID" value="SMO53903.1"/>
    <property type="molecule type" value="Genomic_DNA"/>
</dbReference>
<dbReference type="InterPro" id="IPR001173">
    <property type="entry name" value="Glyco_trans_2-like"/>
</dbReference>
<feature type="region of interest" description="Disordered" evidence="1">
    <location>
        <begin position="12"/>
        <end position="33"/>
    </location>
</feature>
<dbReference type="Proteomes" id="UP000319712">
    <property type="component" value="Unassembled WGS sequence"/>
</dbReference>
<accession>A0A521C3C3</accession>
<evidence type="ECO:0000259" key="2">
    <source>
        <dbReference type="Pfam" id="PF00535"/>
    </source>
</evidence>
<reference evidence="3 4" key="1">
    <citation type="submission" date="2017-05" db="EMBL/GenBank/DDBJ databases">
        <authorList>
            <person name="Varghese N."/>
            <person name="Submissions S."/>
        </authorList>
    </citation>
    <scope>NUCLEOTIDE SEQUENCE [LARGE SCALE GENOMIC DNA]</scope>
    <source>
        <strain evidence="3 4">DSM 19504</strain>
    </source>
</reference>
<sequence length="348" mass="38350">MYVLADTSVVASQRNPATADRHGPGLGNTSDAEGKELPFVSVVVPVYNDPTGIEATLESLRRQSSPADRYEVIVVDNGSTDGTREVVREYLEAFDGLRLLVEDEVQGSYAARNEGISAATGTVIAFVDADMIVDPGWIDDVARRMARTDAEYLACDVRLFTPGDEGAVARYNRLNDLHVERFLDELSFAPTCCLVVRRTLLEELGAFDSRLRSGGDLEFGNRVAASGRRLLYAPDVVMYHPTRTEIGALLRKARRVGRGKTQLRRYYPDRYGSPLRSALNPAAFLPPRPSFARRSIRDWESLSLRRKCVFLALSYLTSLAKAYGQLLELAEPTETGADAGPRSGSPEK</sequence>
<dbReference type="InterPro" id="IPR029044">
    <property type="entry name" value="Nucleotide-diphossugar_trans"/>
</dbReference>
<dbReference type="Gene3D" id="3.90.550.10">
    <property type="entry name" value="Spore Coat Polysaccharide Biosynthesis Protein SpsA, Chain A"/>
    <property type="match status" value="1"/>
</dbReference>
<dbReference type="AlphaFoldDB" id="A0A521C3C3"/>
<proteinExistence type="predicted"/>
<dbReference type="PANTHER" id="PTHR43685">
    <property type="entry name" value="GLYCOSYLTRANSFERASE"/>
    <property type="match status" value="1"/>
</dbReference>
<dbReference type="OrthoDB" id="46222at2157"/>
<evidence type="ECO:0000313" key="4">
    <source>
        <dbReference type="Proteomes" id="UP000319712"/>
    </source>
</evidence>
<evidence type="ECO:0000256" key="1">
    <source>
        <dbReference type="SAM" id="MobiDB-lite"/>
    </source>
</evidence>
<gene>
    <name evidence="3" type="ORF">SAMN06264867_103275</name>
</gene>